<dbReference type="EMBL" id="MHNI01000003">
    <property type="protein sequence ID" value="OGZ43745.1"/>
    <property type="molecule type" value="Genomic_DNA"/>
</dbReference>
<organism evidence="1 2">
    <name type="scientific">Candidatus Ryanbacteria bacterium RIFCSPHIGHO2_01_45_13</name>
    <dbReference type="NCBI Taxonomy" id="1802112"/>
    <lineage>
        <taxon>Bacteria</taxon>
        <taxon>Candidatus Ryaniibacteriota</taxon>
    </lineage>
</organism>
<sequence length="179" mass="20490">MAPSNDFPPLDLVFRRVQRRDKPGQKQWQACRKGNTATVVYTPDDTSPDPEAENERWRCEEGRTIFNGNDLQIVSVHLQEKLLTYGEVVKLCFELVERGNGKGKSWQARRNENGVTTIFVPDKRGPQPTSSDTFWEGTVSFLVYRSDNGLLRIVAVQLAKELISERGKRRRDRKKAAKV</sequence>
<name>A0A1G2G080_9BACT</name>
<protein>
    <submittedName>
        <fullName evidence="1">Uncharacterized protein</fullName>
    </submittedName>
</protein>
<dbReference type="Proteomes" id="UP000176700">
    <property type="component" value="Unassembled WGS sequence"/>
</dbReference>
<reference evidence="1 2" key="1">
    <citation type="journal article" date="2016" name="Nat. Commun.">
        <title>Thousands of microbial genomes shed light on interconnected biogeochemical processes in an aquifer system.</title>
        <authorList>
            <person name="Anantharaman K."/>
            <person name="Brown C.T."/>
            <person name="Hug L.A."/>
            <person name="Sharon I."/>
            <person name="Castelle C.J."/>
            <person name="Probst A.J."/>
            <person name="Thomas B.C."/>
            <person name="Singh A."/>
            <person name="Wilkins M.J."/>
            <person name="Karaoz U."/>
            <person name="Brodie E.L."/>
            <person name="Williams K.H."/>
            <person name="Hubbard S.S."/>
            <person name="Banfield J.F."/>
        </authorList>
    </citation>
    <scope>NUCLEOTIDE SEQUENCE [LARGE SCALE GENOMIC DNA]</scope>
</reference>
<evidence type="ECO:0000313" key="2">
    <source>
        <dbReference type="Proteomes" id="UP000176700"/>
    </source>
</evidence>
<comment type="caution">
    <text evidence="1">The sequence shown here is derived from an EMBL/GenBank/DDBJ whole genome shotgun (WGS) entry which is preliminary data.</text>
</comment>
<evidence type="ECO:0000313" key="1">
    <source>
        <dbReference type="EMBL" id="OGZ43745.1"/>
    </source>
</evidence>
<dbReference type="AlphaFoldDB" id="A0A1G2G080"/>
<accession>A0A1G2G080</accession>
<gene>
    <name evidence="1" type="ORF">A2W41_04615</name>
</gene>
<proteinExistence type="predicted"/>